<dbReference type="PANTHER" id="PTHR14379:SF19">
    <property type="entry name" value="ENDONUCLEASE OR GLYCOSYL HYDROLASE-RELATED"/>
    <property type="match status" value="1"/>
</dbReference>
<dbReference type="Proteomes" id="UP001558713">
    <property type="component" value="Unassembled WGS sequence"/>
</dbReference>
<evidence type="ECO:0000313" key="2">
    <source>
        <dbReference type="Proteomes" id="UP001558713"/>
    </source>
</evidence>
<dbReference type="PANTHER" id="PTHR14379">
    <property type="entry name" value="LIMKAIN B LKAP"/>
    <property type="match status" value="1"/>
</dbReference>
<dbReference type="InterPro" id="IPR024768">
    <property type="entry name" value="Marf1"/>
</dbReference>
<evidence type="ECO:0000313" key="1">
    <source>
        <dbReference type="EMBL" id="KAL1196431.1"/>
    </source>
</evidence>
<keyword evidence="2" id="KW-1185">Reference proteome</keyword>
<comment type="caution">
    <text evidence="1">The sequence shown here is derived from an EMBL/GenBank/DDBJ whole genome shotgun (WGS) entry which is preliminary data.</text>
</comment>
<accession>A0ABD0ZR44</accession>
<sequence>MMESATKEAAVNVFWGIQMCPVPDGCDARRVGPCIKRYLRELGYSGPITITAVDVLSDVPPKTLEAVFTTGISLYNGPLGLKDMSGCIRDCCDIHESPINIMAISSFPETISILRRGIAHFGFKLILANAETLSEILLVSEEDMCSETSESALWTCAVCKKFDGRDKQFHHASLFSRT</sequence>
<dbReference type="AlphaFoldDB" id="A0ABD0ZR44"/>
<proteinExistence type="predicted"/>
<protein>
    <recommendedName>
        <fullName evidence="3">NYN domain-containing protein</fullName>
    </recommendedName>
</protein>
<dbReference type="EMBL" id="JBANAX010000702">
    <property type="protein sequence ID" value="KAL1196431.1"/>
    <property type="molecule type" value="Genomic_DNA"/>
</dbReference>
<name>A0ABD0ZR44_CARAN</name>
<reference evidence="1 2" key="1">
    <citation type="submission" date="2024-04" db="EMBL/GenBank/DDBJ databases">
        <title>Genome assembly C_amara_ONT_v2.</title>
        <authorList>
            <person name="Yant L."/>
            <person name="Moore C."/>
            <person name="Slenker M."/>
        </authorList>
    </citation>
    <scope>NUCLEOTIDE SEQUENCE [LARGE SCALE GENOMIC DNA]</scope>
    <source>
        <tissue evidence="1">Leaf</tissue>
    </source>
</reference>
<evidence type="ECO:0008006" key="3">
    <source>
        <dbReference type="Google" id="ProtNLM"/>
    </source>
</evidence>
<gene>
    <name evidence="1" type="ORF">V5N11_023124</name>
</gene>
<dbReference type="CDD" id="cd10910">
    <property type="entry name" value="PIN_limkain_b1_N_like"/>
    <property type="match status" value="1"/>
</dbReference>
<organism evidence="1 2">
    <name type="scientific">Cardamine amara subsp. amara</name>
    <dbReference type="NCBI Taxonomy" id="228776"/>
    <lineage>
        <taxon>Eukaryota</taxon>
        <taxon>Viridiplantae</taxon>
        <taxon>Streptophyta</taxon>
        <taxon>Embryophyta</taxon>
        <taxon>Tracheophyta</taxon>
        <taxon>Spermatophyta</taxon>
        <taxon>Magnoliopsida</taxon>
        <taxon>eudicotyledons</taxon>
        <taxon>Gunneridae</taxon>
        <taxon>Pentapetalae</taxon>
        <taxon>rosids</taxon>
        <taxon>malvids</taxon>
        <taxon>Brassicales</taxon>
        <taxon>Brassicaceae</taxon>
        <taxon>Cardamineae</taxon>
        <taxon>Cardamine</taxon>
    </lineage>
</organism>